<evidence type="ECO:0000259" key="1">
    <source>
        <dbReference type="Pfam" id="PF06378"/>
    </source>
</evidence>
<dbReference type="InterPro" id="IPR009425">
    <property type="entry name" value="DSRM_SSAP"/>
</dbReference>
<dbReference type="RefSeq" id="WP_103388175.1">
    <property type="nucleotide sequence ID" value="NZ_BKAV01000042.1"/>
</dbReference>
<keyword evidence="5" id="KW-1185">Reference proteome</keyword>
<organism evidence="3 4">
    <name type="scientific">Staphylococcus arlettae</name>
    <dbReference type="NCBI Taxonomy" id="29378"/>
    <lineage>
        <taxon>Bacteria</taxon>
        <taxon>Bacillati</taxon>
        <taxon>Bacillota</taxon>
        <taxon>Bacilli</taxon>
        <taxon>Bacillales</taxon>
        <taxon>Staphylococcaceae</taxon>
        <taxon>Staphylococcus</taxon>
    </lineage>
</organism>
<dbReference type="EMBL" id="UGZE01000001">
    <property type="protein sequence ID" value="SUJ20895.1"/>
    <property type="molecule type" value="Genomic_DNA"/>
</dbReference>
<dbReference type="Pfam" id="PF06378">
    <property type="entry name" value="SSAP_Sak"/>
    <property type="match status" value="1"/>
</dbReference>
<feature type="domain" description="SSAP RNA binding" evidence="1">
    <location>
        <begin position="6"/>
        <end position="157"/>
    </location>
</feature>
<evidence type="ECO:0000313" key="3">
    <source>
        <dbReference type="EMBL" id="SUJ20895.1"/>
    </source>
</evidence>
<name>A0A380CI12_9STAP</name>
<evidence type="ECO:0000313" key="2">
    <source>
        <dbReference type="EMBL" id="GEQ01475.1"/>
    </source>
</evidence>
<dbReference type="GO" id="GO:0016853">
    <property type="term" value="F:isomerase activity"/>
    <property type="evidence" value="ECO:0007669"/>
    <property type="project" value="UniProtKB-KW"/>
</dbReference>
<sequence>MTEQSLFEQLNQLNVNDHVDKKNGLNYLSWSYAHQELMKIDPNYEIKIHEYPHPEVNNEQYFVPYLATPEGYSVTVSITLKGLTKTETLPVLDFKNKSVPYKQADMFQINKTYKRAFVKAAALHGLALYIFNGDVMPEQPFESASDDELKDVDKKVKELASLMKITESQLKKKMNIPQKLSSSDAEEALMRLDNGIQYYKNNKKDDK</sequence>
<dbReference type="EMBL" id="BKAV01000042">
    <property type="protein sequence ID" value="GEQ01475.1"/>
    <property type="molecule type" value="Genomic_DNA"/>
</dbReference>
<reference evidence="3 4" key="1">
    <citation type="submission" date="2018-06" db="EMBL/GenBank/DDBJ databases">
        <authorList>
            <consortium name="Pathogen Informatics"/>
            <person name="Doyle S."/>
        </authorList>
    </citation>
    <scope>NUCLEOTIDE SEQUENCE [LARGE SCALE GENOMIC DNA]</scope>
    <source>
        <strain evidence="3 4">NCTC12413</strain>
    </source>
</reference>
<reference evidence="2 5" key="2">
    <citation type="submission" date="2019-07" db="EMBL/GenBank/DDBJ databases">
        <title>Whole genome shotgun sequence of Staphylococcus arlettae NBRC 109765.</title>
        <authorList>
            <person name="Hosoyama A."/>
            <person name="Uohara A."/>
            <person name="Ohji S."/>
            <person name="Ichikawa N."/>
        </authorList>
    </citation>
    <scope>NUCLEOTIDE SEQUENCE [LARGE SCALE GENOMIC DNA]</scope>
    <source>
        <strain evidence="2 5">NBRC 109765</strain>
    </source>
</reference>
<proteinExistence type="predicted"/>
<dbReference type="Proteomes" id="UP000321598">
    <property type="component" value="Unassembled WGS sequence"/>
</dbReference>
<accession>A0A380CI12</accession>
<gene>
    <name evidence="3" type="ORF">NCTC12413_01792</name>
    <name evidence="2" type="ORF">SAR03_25120</name>
</gene>
<protein>
    <submittedName>
        <fullName evidence="3">Putative phage topoisomerase</fullName>
    </submittedName>
</protein>
<evidence type="ECO:0000313" key="5">
    <source>
        <dbReference type="Proteomes" id="UP000321598"/>
    </source>
</evidence>
<dbReference type="Proteomes" id="UP000254956">
    <property type="component" value="Unassembled WGS sequence"/>
</dbReference>
<dbReference type="AlphaFoldDB" id="A0A380CI12"/>
<keyword evidence="3" id="KW-0413">Isomerase</keyword>
<evidence type="ECO:0000313" key="4">
    <source>
        <dbReference type="Proteomes" id="UP000254956"/>
    </source>
</evidence>
<dbReference type="OrthoDB" id="2186028at2"/>